<dbReference type="InterPro" id="IPR032025">
    <property type="entry name" value="DUF5063"/>
</dbReference>
<organism evidence="1 2">
    <name type="scientific">Nocardioides nanhaiensis</name>
    <dbReference type="NCBI Taxonomy" id="1476871"/>
    <lineage>
        <taxon>Bacteria</taxon>
        <taxon>Bacillati</taxon>
        <taxon>Actinomycetota</taxon>
        <taxon>Actinomycetes</taxon>
        <taxon>Propionibacteriales</taxon>
        <taxon>Nocardioidaceae</taxon>
        <taxon>Nocardioides</taxon>
    </lineage>
</organism>
<evidence type="ECO:0000313" key="1">
    <source>
        <dbReference type="EMBL" id="GAA4685803.1"/>
    </source>
</evidence>
<gene>
    <name evidence="1" type="ORF">GCM10023226_24360</name>
</gene>
<dbReference type="Proteomes" id="UP001500621">
    <property type="component" value="Unassembled WGS sequence"/>
</dbReference>
<name>A0ABP8WAY0_9ACTN</name>
<reference evidence="2" key="1">
    <citation type="journal article" date="2019" name="Int. J. Syst. Evol. Microbiol.">
        <title>The Global Catalogue of Microorganisms (GCM) 10K type strain sequencing project: providing services to taxonomists for standard genome sequencing and annotation.</title>
        <authorList>
            <consortium name="The Broad Institute Genomics Platform"/>
            <consortium name="The Broad Institute Genome Sequencing Center for Infectious Disease"/>
            <person name="Wu L."/>
            <person name="Ma J."/>
        </authorList>
    </citation>
    <scope>NUCLEOTIDE SEQUENCE [LARGE SCALE GENOMIC DNA]</scope>
    <source>
        <strain evidence="2">JCM 18127</strain>
    </source>
</reference>
<dbReference type="InterPro" id="IPR038312">
    <property type="entry name" value="DUF5063_sf"/>
</dbReference>
<dbReference type="RefSeq" id="WP_345266132.1">
    <property type="nucleotide sequence ID" value="NZ_BAABIM010000002.1"/>
</dbReference>
<proteinExistence type="predicted"/>
<comment type="caution">
    <text evidence="1">The sequence shown here is derived from an EMBL/GenBank/DDBJ whole genome shotgun (WGS) entry which is preliminary data.</text>
</comment>
<protein>
    <submittedName>
        <fullName evidence="1">DUF5063 domain-containing protein</fullName>
    </submittedName>
</protein>
<dbReference type="Gene3D" id="1.20.120.1550">
    <property type="entry name" value="Protein of unknown function DUF5063"/>
    <property type="match status" value="1"/>
</dbReference>
<sequence>MNEQSTDQMDQMDQVDLIEHLGAEPAPEVVLDEETVDFAQSIADSVASFLLVLRELARAGDPAPAISLLLLEISQISLAGARLGAQQDFETAGPYQPDVGEEADLEGLRLRLATMLGDVDTYSFVFDPYEPEIVEGQLSDDLTSIASDLENGLRHHRNGDLAEALWWWQYSYVSSWGNLAGAALNALLAIVAHDRLDVEHVGEEEQIEAAEAVLEDGLAEGGQLPRGSTD</sequence>
<evidence type="ECO:0000313" key="2">
    <source>
        <dbReference type="Proteomes" id="UP001500621"/>
    </source>
</evidence>
<accession>A0ABP8WAY0</accession>
<dbReference type="EMBL" id="BAABIM010000002">
    <property type="protein sequence ID" value="GAA4685803.1"/>
    <property type="molecule type" value="Genomic_DNA"/>
</dbReference>
<dbReference type="Pfam" id="PF16702">
    <property type="entry name" value="DUF5063"/>
    <property type="match status" value="1"/>
</dbReference>
<keyword evidence="2" id="KW-1185">Reference proteome</keyword>